<proteinExistence type="predicted"/>
<name>A0A382W5Z3_9ZZZZ</name>
<sequence length="53" mass="5788">MESYSDLNSKGKMSRFTHFVSSFGAFHKNWAGCGGLSDCEELVGGKLANELPF</sequence>
<reference evidence="1" key="1">
    <citation type="submission" date="2018-05" db="EMBL/GenBank/DDBJ databases">
        <authorList>
            <person name="Lanie J.A."/>
            <person name="Ng W.-L."/>
            <person name="Kazmierczak K.M."/>
            <person name="Andrzejewski T.M."/>
            <person name="Davidsen T.M."/>
            <person name="Wayne K.J."/>
            <person name="Tettelin H."/>
            <person name="Glass J.I."/>
            <person name="Rusch D."/>
            <person name="Podicherti R."/>
            <person name="Tsui H.-C.T."/>
            <person name="Winkler M.E."/>
        </authorList>
    </citation>
    <scope>NUCLEOTIDE SEQUENCE</scope>
</reference>
<accession>A0A382W5Z3</accession>
<dbReference type="EMBL" id="UINC01157253">
    <property type="protein sequence ID" value="SVD54129.1"/>
    <property type="molecule type" value="Genomic_DNA"/>
</dbReference>
<protein>
    <submittedName>
        <fullName evidence="1">Uncharacterized protein</fullName>
    </submittedName>
</protein>
<feature type="non-terminal residue" evidence="1">
    <location>
        <position position="53"/>
    </location>
</feature>
<organism evidence="1">
    <name type="scientific">marine metagenome</name>
    <dbReference type="NCBI Taxonomy" id="408172"/>
    <lineage>
        <taxon>unclassified sequences</taxon>
        <taxon>metagenomes</taxon>
        <taxon>ecological metagenomes</taxon>
    </lineage>
</organism>
<gene>
    <name evidence="1" type="ORF">METZ01_LOCUS406983</name>
</gene>
<evidence type="ECO:0000313" key="1">
    <source>
        <dbReference type="EMBL" id="SVD54129.1"/>
    </source>
</evidence>
<dbReference type="AlphaFoldDB" id="A0A382W5Z3"/>